<dbReference type="GO" id="GO:0034965">
    <property type="term" value="P:intronic box C/D snoRNA processing"/>
    <property type="evidence" value="ECO:0007669"/>
    <property type="project" value="EnsemblFungi"/>
</dbReference>
<dbReference type="GO" id="GO:0005829">
    <property type="term" value="C:cytosol"/>
    <property type="evidence" value="ECO:0007669"/>
    <property type="project" value="EnsemblFungi"/>
</dbReference>
<protein>
    <submittedName>
        <fullName evidence="4">Ribonucleases P/MRP protein subunit POP8</fullName>
    </submittedName>
</protein>
<proteinExistence type="predicted"/>
<name>A0A0W0D2H6_CANGB</name>
<dbReference type="EMBL" id="LLZZ01000043">
    <property type="protein sequence ID" value="KTB11039.1"/>
    <property type="molecule type" value="Genomic_DNA"/>
</dbReference>
<evidence type="ECO:0000313" key="5">
    <source>
        <dbReference type="Proteomes" id="UP000054886"/>
    </source>
</evidence>
<feature type="domain" description="Ribonucleases P/MRP subunit Pop8-like" evidence="2">
    <location>
        <begin position="8"/>
        <end position="80"/>
    </location>
</feature>
<dbReference type="GO" id="GO:0000171">
    <property type="term" value="F:ribonuclease MRP activity"/>
    <property type="evidence" value="ECO:0007669"/>
    <property type="project" value="EnsemblFungi"/>
</dbReference>
<organism evidence="4 5">
    <name type="scientific">Candida glabrata</name>
    <name type="common">Yeast</name>
    <name type="synonym">Torulopsis glabrata</name>
    <dbReference type="NCBI Taxonomy" id="5478"/>
    <lineage>
        <taxon>Eukaryota</taxon>
        <taxon>Fungi</taxon>
        <taxon>Dikarya</taxon>
        <taxon>Ascomycota</taxon>
        <taxon>Saccharomycotina</taxon>
        <taxon>Saccharomycetes</taxon>
        <taxon>Saccharomycetales</taxon>
        <taxon>Saccharomycetaceae</taxon>
        <taxon>Nakaseomyces</taxon>
    </lineage>
</organism>
<dbReference type="GO" id="GO:0004526">
    <property type="term" value="F:ribonuclease P activity"/>
    <property type="evidence" value="ECO:0007669"/>
    <property type="project" value="EnsemblFungi"/>
</dbReference>
<dbReference type="InterPro" id="IPR038085">
    <property type="entry name" value="Rnp2-like_sf"/>
</dbReference>
<evidence type="ECO:0000259" key="2">
    <source>
        <dbReference type="Pfam" id="PF20976"/>
    </source>
</evidence>
<dbReference type="Proteomes" id="UP000054886">
    <property type="component" value="Unassembled WGS sequence"/>
</dbReference>
<dbReference type="GO" id="GO:0001682">
    <property type="term" value="P:tRNA 5'-leader removal"/>
    <property type="evidence" value="ECO:0007669"/>
    <property type="project" value="EnsemblFungi"/>
</dbReference>
<dbReference type="GO" id="GO:0005655">
    <property type="term" value="C:nucleolar ribonuclease P complex"/>
    <property type="evidence" value="ECO:0007669"/>
    <property type="project" value="EnsemblFungi"/>
</dbReference>
<dbReference type="VEuPathDB" id="FungiDB:GVI51_J04169"/>
<keyword evidence="1" id="KW-0819">tRNA processing</keyword>
<evidence type="ECO:0000256" key="1">
    <source>
        <dbReference type="ARBA" id="ARBA00022694"/>
    </source>
</evidence>
<dbReference type="OMA" id="WLKKVME"/>
<dbReference type="GO" id="GO:0000460">
    <property type="term" value="P:maturation of 5.8S rRNA"/>
    <property type="evidence" value="ECO:0007669"/>
    <property type="project" value="EnsemblFungi"/>
</dbReference>
<dbReference type="PANTHER" id="PTHR28173">
    <property type="entry name" value="RIBONUCLEASES P/MRP PROTEIN SUBUNIT POP8"/>
    <property type="match status" value="1"/>
</dbReference>
<dbReference type="EMBL" id="LLZZ01000162">
    <property type="protein sequence ID" value="KTA97258.1"/>
    <property type="molecule type" value="Genomic_DNA"/>
</dbReference>
<dbReference type="Pfam" id="PF20976">
    <property type="entry name" value="Pop8"/>
    <property type="match status" value="1"/>
</dbReference>
<accession>A0A0W0D2H6</accession>
<dbReference type="GO" id="GO:0000294">
    <property type="term" value="P:nuclear-transcribed mRNA catabolic process, RNase MRP-dependent"/>
    <property type="evidence" value="ECO:0007669"/>
    <property type="project" value="EnsemblFungi"/>
</dbReference>
<dbReference type="PANTHER" id="PTHR28173:SF1">
    <property type="entry name" value="RIBONUCLEASES P_MRP PROTEIN SUBUNIT POP8"/>
    <property type="match status" value="1"/>
</dbReference>
<dbReference type="VEuPathDB" id="FungiDB:CAGL0J04334g"/>
<evidence type="ECO:0000313" key="4">
    <source>
        <dbReference type="EMBL" id="KTB11039.1"/>
    </source>
</evidence>
<evidence type="ECO:0000313" key="3">
    <source>
        <dbReference type="EMBL" id="KTA97258.1"/>
    </source>
</evidence>
<reference evidence="4 5" key="1">
    <citation type="submission" date="2015-10" db="EMBL/GenBank/DDBJ databases">
        <title>Draft genomes sequences of Candida glabrata isolates 1A, 1B, 2A, 2B, 3A and 3B.</title>
        <authorList>
            <person name="Haavelsrud O.E."/>
            <person name="Gaustad P."/>
        </authorList>
    </citation>
    <scope>NUCLEOTIDE SEQUENCE [LARGE SCALE GENOMIC DNA]</scope>
    <source>
        <strain evidence="4">910700640</strain>
    </source>
</reference>
<dbReference type="GO" id="GO:0000172">
    <property type="term" value="C:ribonuclease MRP complex"/>
    <property type="evidence" value="ECO:0007669"/>
    <property type="project" value="EnsemblFungi"/>
</dbReference>
<dbReference type="AlphaFoldDB" id="A0A0W0D2H6"/>
<dbReference type="VEuPathDB" id="FungiDB:B1J91_J04334g"/>
<dbReference type="InterPro" id="IPR049128">
    <property type="entry name" value="Pop8-like_dom"/>
</dbReference>
<dbReference type="InterPro" id="IPR020347">
    <property type="entry name" value="Pop8"/>
</dbReference>
<dbReference type="VEuPathDB" id="FungiDB:GWK60_J04147"/>
<dbReference type="SUPFAM" id="SSF160350">
    <property type="entry name" value="Rnp2-like"/>
    <property type="match status" value="1"/>
</dbReference>
<sequence length="125" mass="14370">MGSTKYKEWQYFLLSIRAESDVDHIDEVTWKQAVSNALRKSHGLFGEQIELYWLKIDNKRAIIKCGFADKDILKTALATYISSTELVGSPLVITMEQEASQLNNLFLPEDDKLWFNKIVEIENGD</sequence>
<gene>
    <name evidence="4" type="ORF">AO440_002951</name>
    <name evidence="3" type="ORF">AO440_005330</name>
</gene>
<comment type="caution">
    <text evidence="4">The sequence shown here is derived from an EMBL/GenBank/DDBJ whole genome shotgun (WGS) entry which is preliminary data.</text>
</comment>